<dbReference type="Proteomes" id="UP000005631">
    <property type="component" value="Chromosome"/>
</dbReference>
<sequence length="154" mass="17198">MQKILYILITGLCLSACLKKDILDDDLSGTNFKQSEFYTSGEFVNRLDMTVDSTRLDVITNGLGDTLCKTLFTGRLDEAFIQSLEENWDGEIQVVQVEDTDFTSNPRRSFSLRGAPAECDAESSTAEIEILLVDPNTGRVTVRQNKILTLPIVR</sequence>
<name>G8R2X8_OWEHD</name>
<protein>
    <submittedName>
        <fullName evidence="1">Uncharacterized protein</fullName>
    </submittedName>
</protein>
<organism evidence="1 2">
    <name type="scientific">Owenweeksia hongkongensis (strain DSM 17368 / CIP 108786 / JCM 12287 / NRRL B-23963 / UST20020801)</name>
    <dbReference type="NCBI Taxonomy" id="926562"/>
    <lineage>
        <taxon>Bacteria</taxon>
        <taxon>Pseudomonadati</taxon>
        <taxon>Bacteroidota</taxon>
        <taxon>Flavobacteriia</taxon>
        <taxon>Flavobacteriales</taxon>
        <taxon>Owenweeksiaceae</taxon>
        <taxon>Owenweeksia</taxon>
    </lineage>
</organism>
<dbReference type="EMBL" id="CP003156">
    <property type="protein sequence ID" value="AEV32972.1"/>
    <property type="molecule type" value="Genomic_DNA"/>
</dbReference>
<proteinExistence type="predicted"/>
<keyword evidence="2" id="KW-1185">Reference proteome</keyword>
<dbReference type="KEGG" id="oho:Oweho_1993"/>
<dbReference type="HOGENOM" id="CLU_1702501_0_0_10"/>
<gene>
    <name evidence="1" type="ordered locus">Oweho_1993</name>
</gene>
<evidence type="ECO:0000313" key="2">
    <source>
        <dbReference type="Proteomes" id="UP000005631"/>
    </source>
</evidence>
<dbReference type="STRING" id="926562.Oweho_1993"/>
<dbReference type="RefSeq" id="WP_014202326.1">
    <property type="nucleotide sequence ID" value="NC_016599.1"/>
</dbReference>
<dbReference type="AlphaFoldDB" id="G8R2X8"/>
<accession>G8R2X8</accession>
<reference evidence="1 2" key="1">
    <citation type="journal article" date="2012" name="Stand. Genomic Sci.">
        <title>Genome sequence of the orange-pigmented seawater bacterium Owenweeksia hongkongensis type strain (UST20020801(T)).</title>
        <authorList>
            <person name="Riedel T."/>
            <person name="Held B."/>
            <person name="Nolan M."/>
            <person name="Lucas S."/>
            <person name="Lapidus A."/>
            <person name="Tice H."/>
            <person name="Del Rio T.G."/>
            <person name="Cheng J.F."/>
            <person name="Han C."/>
            <person name="Tapia R."/>
            <person name="Goodwin L.A."/>
            <person name="Pitluck S."/>
            <person name="Liolios K."/>
            <person name="Mavromatis K."/>
            <person name="Pagani I."/>
            <person name="Ivanova N."/>
            <person name="Mikhailova N."/>
            <person name="Pati A."/>
            <person name="Chen A."/>
            <person name="Palaniappan K."/>
            <person name="Rohde M."/>
            <person name="Tindall B.J."/>
            <person name="Detter J.C."/>
            <person name="Goker M."/>
            <person name="Woyke T."/>
            <person name="Bristow J."/>
            <person name="Eisen J.A."/>
            <person name="Markowitz V."/>
            <person name="Hugenholtz P."/>
            <person name="Klenk H.P."/>
            <person name="Kyrpides N.C."/>
        </authorList>
    </citation>
    <scope>NUCLEOTIDE SEQUENCE</scope>
    <source>
        <strain evidence="2">DSM 17368 / JCM 12287 / NRRL B-23963</strain>
    </source>
</reference>
<evidence type="ECO:0000313" key="1">
    <source>
        <dbReference type="EMBL" id="AEV32972.1"/>
    </source>
</evidence>